<comment type="caution">
    <text evidence="1">The sequence shown here is derived from an EMBL/GenBank/DDBJ whole genome shotgun (WGS) entry which is preliminary data.</text>
</comment>
<gene>
    <name evidence="1" type="ORF">GCM10010383_01720</name>
</gene>
<name>A0ABQ2WTZ0_9ACTN</name>
<accession>A0ABQ2WTZ0</accession>
<reference evidence="2" key="1">
    <citation type="journal article" date="2019" name="Int. J. Syst. Evol. Microbiol.">
        <title>The Global Catalogue of Microorganisms (GCM) 10K type strain sequencing project: providing services to taxonomists for standard genome sequencing and annotation.</title>
        <authorList>
            <consortium name="The Broad Institute Genomics Platform"/>
            <consortium name="The Broad Institute Genome Sequencing Center for Infectious Disease"/>
            <person name="Wu L."/>
            <person name="Ma J."/>
        </authorList>
    </citation>
    <scope>NUCLEOTIDE SEQUENCE [LARGE SCALE GENOMIC DNA]</scope>
    <source>
        <strain evidence="2">JCM 4866</strain>
    </source>
</reference>
<dbReference type="EMBL" id="BMWC01000001">
    <property type="protein sequence ID" value="GGW78032.1"/>
    <property type="molecule type" value="Genomic_DNA"/>
</dbReference>
<evidence type="ECO:0000313" key="2">
    <source>
        <dbReference type="Proteomes" id="UP000617743"/>
    </source>
</evidence>
<organism evidence="1 2">
    <name type="scientific">Streptomyces lomondensis</name>
    <dbReference type="NCBI Taxonomy" id="68229"/>
    <lineage>
        <taxon>Bacteria</taxon>
        <taxon>Bacillati</taxon>
        <taxon>Actinomycetota</taxon>
        <taxon>Actinomycetes</taxon>
        <taxon>Kitasatosporales</taxon>
        <taxon>Streptomycetaceae</taxon>
        <taxon>Streptomyces</taxon>
    </lineage>
</organism>
<proteinExistence type="predicted"/>
<protein>
    <submittedName>
        <fullName evidence="1">Uncharacterized protein</fullName>
    </submittedName>
</protein>
<keyword evidence="2" id="KW-1185">Reference proteome</keyword>
<evidence type="ECO:0000313" key="1">
    <source>
        <dbReference type="EMBL" id="GGW78032.1"/>
    </source>
</evidence>
<dbReference type="Proteomes" id="UP000617743">
    <property type="component" value="Unassembled WGS sequence"/>
</dbReference>
<sequence>MSLAAEGRGDDFMLTVRVTDEVVLASARFKWHEVRPPRGLTSTDAAHYVLQHIDRIAQRTRAGLDEYAWLRVATELRQVRRIIEQASPG</sequence>